<gene>
    <name evidence="2" type="ORF">LACBIDRAFT_310858</name>
</gene>
<evidence type="ECO:0000256" key="1">
    <source>
        <dbReference type="SAM" id="SignalP"/>
    </source>
</evidence>
<dbReference type="SUPFAM" id="SSF47240">
    <property type="entry name" value="Ferritin-like"/>
    <property type="match status" value="1"/>
</dbReference>
<accession>B0DV92</accession>
<protein>
    <submittedName>
        <fullName evidence="2">Predicted protein</fullName>
    </submittedName>
</protein>
<dbReference type="InParanoid" id="B0DV92"/>
<evidence type="ECO:0000313" key="2">
    <source>
        <dbReference type="EMBL" id="EDR01537.1"/>
    </source>
</evidence>
<dbReference type="Pfam" id="PF13668">
    <property type="entry name" value="Ferritin_2"/>
    <property type="match status" value="1"/>
</dbReference>
<dbReference type="InterPro" id="IPR052965">
    <property type="entry name" value="Pigment-catalase-like"/>
</dbReference>
<organism evidence="3">
    <name type="scientific">Laccaria bicolor (strain S238N-H82 / ATCC MYA-4686)</name>
    <name type="common">Bicoloured deceiver</name>
    <name type="synonym">Laccaria laccata var. bicolor</name>
    <dbReference type="NCBI Taxonomy" id="486041"/>
    <lineage>
        <taxon>Eukaryota</taxon>
        <taxon>Fungi</taxon>
        <taxon>Dikarya</taxon>
        <taxon>Basidiomycota</taxon>
        <taxon>Agaricomycotina</taxon>
        <taxon>Agaricomycetes</taxon>
        <taxon>Agaricomycetidae</taxon>
        <taxon>Agaricales</taxon>
        <taxon>Agaricineae</taxon>
        <taxon>Hydnangiaceae</taxon>
        <taxon>Laccaria</taxon>
    </lineage>
</organism>
<reference evidence="2 3" key="1">
    <citation type="journal article" date="2008" name="Nature">
        <title>The genome of Laccaria bicolor provides insights into mycorrhizal symbiosis.</title>
        <authorList>
            <person name="Martin F."/>
            <person name="Aerts A."/>
            <person name="Ahren D."/>
            <person name="Brun A."/>
            <person name="Danchin E.G.J."/>
            <person name="Duchaussoy F."/>
            <person name="Gibon J."/>
            <person name="Kohler A."/>
            <person name="Lindquist E."/>
            <person name="Pereda V."/>
            <person name="Salamov A."/>
            <person name="Shapiro H.J."/>
            <person name="Wuyts J."/>
            <person name="Blaudez D."/>
            <person name="Buee M."/>
            <person name="Brokstein P."/>
            <person name="Canbaeck B."/>
            <person name="Cohen D."/>
            <person name="Courty P.E."/>
            <person name="Coutinho P.M."/>
            <person name="Delaruelle C."/>
            <person name="Detter J.C."/>
            <person name="Deveau A."/>
            <person name="DiFazio S."/>
            <person name="Duplessis S."/>
            <person name="Fraissinet-Tachet L."/>
            <person name="Lucic E."/>
            <person name="Frey-Klett P."/>
            <person name="Fourrey C."/>
            <person name="Feussner I."/>
            <person name="Gay G."/>
            <person name="Grimwood J."/>
            <person name="Hoegger P.J."/>
            <person name="Jain P."/>
            <person name="Kilaru S."/>
            <person name="Labbe J."/>
            <person name="Lin Y.C."/>
            <person name="Legue V."/>
            <person name="Le Tacon F."/>
            <person name="Marmeisse R."/>
            <person name="Melayah D."/>
            <person name="Montanini B."/>
            <person name="Muratet M."/>
            <person name="Nehls U."/>
            <person name="Niculita-Hirzel H."/>
            <person name="Oudot-Le Secq M.P."/>
            <person name="Peter M."/>
            <person name="Quesneville H."/>
            <person name="Rajashekar B."/>
            <person name="Reich M."/>
            <person name="Rouhier N."/>
            <person name="Schmutz J."/>
            <person name="Yin T."/>
            <person name="Chalot M."/>
            <person name="Henrissat B."/>
            <person name="Kuees U."/>
            <person name="Lucas S."/>
            <person name="Van de Peer Y."/>
            <person name="Podila G.K."/>
            <person name="Polle A."/>
            <person name="Pukkila P.J."/>
            <person name="Richardson P.M."/>
            <person name="Rouze P."/>
            <person name="Sanders I.R."/>
            <person name="Stajich J.E."/>
            <person name="Tunlid A."/>
            <person name="Tuskan G."/>
            <person name="Grigoriev I.V."/>
        </authorList>
    </citation>
    <scope>NUCLEOTIDE SEQUENCE [LARGE SCALE GENOMIC DNA]</scope>
    <source>
        <strain evidence="3">S238N-H82 / ATCC MYA-4686</strain>
    </source>
</reference>
<dbReference type="OrthoDB" id="1001765at2759"/>
<dbReference type="Proteomes" id="UP000001194">
    <property type="component" value="Unassembled WGS sequence"/>
</dbReference>
<dbReference type="EMBL" id="DS547138">
    <property type="protein sequence ID" value="EDR01537.1"/>
    <property type="molecule type" value="Genomic_DNA"/>
</dbReference>
<sequence length="320" mass="34621">MRFHSILPLFLLPTLPLRFTIAHPSPVKRLNPNNSANADSQVLNFLLTLEHLERAFYLAAPQKYSAQGFVTAGYTISDYGRFRQMGVHEASHVEFLESSLAAARMDRVQPCVYSFLDNDPKLFVAASLMLENVVASAYNAALAYIKDKAYLAATASIFGVESRHASFVSAVPLASNPWNTAYETPLSMNQILTLISPYTQQCPASNAALLPASLQAFPQLTIDTHPTPSQSINLTFAPPAKPLSEAESLFVAWISGMGVVVTQVEGEGQLTTQVPADMADRGAVYVLVVRGSKDMSNLRMDDASTEAGPAFVVFPFGGDA</sequence>
<dbReference type="KEGG" id="lbc:LACBIDRAFT_310858"/>
<feature type="signal peptide" evidence="1">
    <location>
        <begin position="1"/>
        <end position="22"/>
    </location>
</feature>
<evidence type="ECO:0000313" key="3">
    <source>
        <dbReference type="Proteomes" id="UP000001194"/>
    </source>
</evidence>
<keyword evidence="1" id="KW-0732">Signal</keyword>
<dbReference type="PANTHER" id="PTHR31694">
    <property type="entry name" value="DESICCATION-LIKE PROTEIN"/>
    <property type="match status" value="1"/>
</dbReference>
<dbReference type="RefSeq" id="XP_001887889.1">
    <property type="nucleotide sequence ID" value="XM_001887854.1"/>
</dbReference>
<keyword evidence="3" id="KW-1185">Reference proteome</keyword>
<dbReference type="GeneID" id="6083464"/>
<proteinExistence type="predicted"/>
<feature type="chain" id="PRO_5002748850" evidence="1">
    <location>
        <begin position="23"/>
        <end position="320"/>
    </location>
</feature>
<dbReference type="PANTHER" id="PTHR31694:SF26">
    <property type="entry name" value="OS05G0151100 PROTEIN"/>
    <property type="match status" value="1"/>
</dbReference>
<name>B0DV92_LACBS</name>
<dbReference type="AlphaFoldDB" id="B0DV92"/>
<dbReference type="HOGENOM" id="CLU_029630_0_0_1"/>
<dbReference type="InterPro" id="IPR009078">
    <property type="entry name" value="Ferritin-like_SF"/>
</dbReference>